<dbReference type="PANTHER" id="PTHR10788">
    <property type="entry name" value="TREHALOSE-6-PHOSPHATE SYNTHASE"/>
    <property type="match status" value="1"/>
</dbReference>
<accession>A0A1F7I5E6</accession>
<organism evidence="2 3">
    <name type="scientific">Candidatus Roizmanbacteria bacterium RIFCSPHIGHO2_12_FULL_41_11</name>
    <dbReference type="NCBI Taxonomy" id="1802052"/>
    <lineage>
        <taxon>Bacteria</taxon>
        <taxon>Candidatus Roizmaniibacteriota</taxon>
    </lineage>
</organism>
<evidence type="ECO:0000313" key="3">
    <source>
        <dbReference type="Proteomes" id="UP000176803"/>
    </source>
</evidence>
<reference evidence="2 3" key="1">
    <citation type="journal article" date="2016" name="Nat. Commun.">
        <title>Thousands of microbial genomes shed light on interconnected biogeochemical processes in an aquifer system.</title>
        <authorList>
            <person name="Anantharaman K."/>
            <person name="Brown C.T."/>
            <person name="Hug L.A."/>
            <person name="Sharon I."/>
            <person name="Castelle C.J."/>
            <person name="Probst A.J."/>
            <person name="Thomas B.C."/>
            <person name="Singh A."/>
            <person name="Wilkins M.J."/>
            <person name="Karaoz U."/>
            <person name="Brodie E.L."/>
            <person name="Williams K.H."/>
            <person name="Hubbard S.S."/>
            <person name="Banfield J.F."/>
        </authorList>
    </citation>
    <scope>NUCLEOTIDE SEQUENCE [LARGE SCALE GENOMIC DNA]</scope>
</reference>
<dbReference type="Gene3D" id="3.40.50.2000">
    <property type="entry name" value="Glycogen Phosphorylase B"/>
    <property type="match status" value="2"/>
</dbReference>
<sequence>MVTNREPYAHIHTLDGIELTKPSGGVHTLLNIVAKASHGYYVAFGHGSADKEVVDKDDIVKMPPREKLYSLKRVFLSKKELENYYYGFANQMLWPLSHAVFVKPEFNPAWWEGYQKVNQKFAQAILDVLGDRKGFIWVNDYHFSLLPKLLRESGKDLKIGTFWHIPWPTYEIFRVNPWAKEILAGLLGGDFLAFHQGYQVENFLHCIQREIPAKIEFDLSRVTFNDHETRVEALSAGLDYDEILEIRNKTRQSRETFMKNELGFKVEYMAIGVDRMDYTKGLIERLKMVDRFLEKYPQFIEKFVYFGISPFTRLHIPAYRSYSKVIVDLAEKINWKYYRNNWTPIVIKTDSLARDKIIAYYKFANTCLVTALDDGLNLVAKEFVLSCKADKGMLVLSKFTGAAKDLRQAILINPYNIEEGADAIYKALTMTAQEKKQRNQKMREELKRRNIYSWAIEFINKTLYD</sequence>
<evidence type="ECO:0000256" key="1">
    <source>
        <dbReference type="ARBA" id="ARBA00008799"/>
    </source>
</evidence>
<evidence type="ECO:0000313" key="2">
    <source>
        <dbReference type="EMBL" id="OGK38588.1"/>
    </source>
</evidence>
<name>A0A1F7I5E6_9BACT</name>
<protein>
    <submittedName>
        <fullName evidence="2">Uncharacterized protein</fullName>
    </submittedName>
</protein>
<dbReference type="EMBL" id="MGAC01000007">
    <property type="protein sequence ID" value="OGK38588.1"/>
    <property type="molecule type" value="Genomic_DNA"/>
</dbReference>
<comment type="caution">
    <text evidence="2">The sequence shown here is derived from an EMBL/GenBank/DDBJ whole genome shotgun (WGS) entry which is preliminary data.</text>
</comment>
<dbReference type="SUPFAM" id="SSF53756">
    <property type="entry name" value="UDP-Glycosyltransferase/glycogen phosphorylase"/>
    <property type="match status" value="1"/>
</dbReference>
<dbReference type="GO" id="GO:0003825">
    <property type="term" value="F:alpha,alpha-trehalose-phosphate synthase (UDP-forming) activity"/>
    <property type="evidence" value="ECO:0007669"/>
    <property type="project" value="TreeGrafter"/>
</dbReference>
<dbReference type="PANTHER" id="PTHR10788:SF106">
    <property type="entry name" value="BCDNA.GH08860"/>
    <property type="match status" value="1"/>
</dbReference>
<dbReference type="Pfam" id="PF00982">
    <property type="entry name" value="Glyco_transf_20"/>
    <property type="match status" value="1"/>
</dbReference>
<comment type="similarity">
    <text evidence="1">Belongs to the glycosyltransferase 20 family.</text>
</comment>
<dbReference type="Proteomes" id="UP000176803">
    <property type="component" value="Unassembled WGS sequence"/>
</dbReference>
<dbReference type="InterPro" id="IPR001830">
    <property type="entry name" value="Glyco_trans_20"/>
</dbReference>
<dbReference type="CDD" id="cd03788">
    <property type="entry name" value="GT20_TPS"/>
    <property type="match status" value="1"/>
</dbReference>
<gene>
    <name evidence="2" type="ORF">A3F03_00425</name>
</gene>
<dbReference type="GO" id="GO:0005992">
    <property type="term" value="P:trehalose biosynthetic process"/>
    <property type="evidence" value="ECO:0007669"/>
    <property type="project" value="InterPro"/>
</dbReference>
<dbReference type="AlphaFoldDB" id="A0A1F7I5E6"/>
<proteinExistence type="inferred from homology"/>